<evidence type="ECO:0000313" key="1">
    <source>
        <dbReference type="EMBL" id="PLK19238.1"/>
    </source>
</evidence>
<dbReference type="AlphaFoldDB" id="A0A2J4JBG2"/>
<dbReference type="RefSeq" id="WP_049887801.1">
    <property type="nucleotide sequence ID" value="NC_019792.1"/>
</dbReference>
<comment type="caution">
    <text evidence="1">The sequence shown here is derived from an EMBL/GenBank/DDBJ whole genome shotgun (WGS) entry which is preliminary data.</text>
</comment>
<proteinExistence type="predicted"/>
<protein>
    <submittedName>
        <fullName evidence="1">Uncharacterized protein</fullName>
    </submittedName>
</protein>
<dbReference type="EMBL" id="PKKI01000061">
    <property type="protein sequence ID" value="PLK19238.1"/>
    <property type="molecule type" value="Genomic_DNA"/>
</dbReference>
<sequence length="226" mass="25668">MPWSDEEIRSIIQHLDSTALLWLLIMHRGDGSTGVHVGSGKAKNAVKLYSKVQTYARSHGMNPPPDEKQIKQGYKRLLRVQIAHPDLGRASIVKGDKIDYLKLTGIGQRLVTRIHTEPDLKQLTKVEAGLDVDTEPEPKWPDEYDRDDATVAMIPTEVVSDREEPFQLPTHAEFECPICSESVTHEYVFEYPTEAWTEYIETECKVCGSQLRHLMGHPHSEIERIG</sequence>
<name>A0A2J4JBG2_NATGS</name>
<reference evidence="1 2" key="1">
    <citation type="submission" date="2017-12" db="EMBL/GenBank/DDBJ databases">
        <title>The characterization of oligonucleotides binding to NgAgo.</title>
        <authorList>
            <person name="Jiang L."/>
            <person name="He B."/>
            <person name="Kang J."/>
            <person name="Yu M."/>
            <person name="Li N."/>
            <person name="Fang Y."/>
            <person name="Tang Z."/>
            <person name="Wu P."/>
            <person name="Yao P."/>
            <person name="Huang J."/>
        </authorList>
    </citation>
    <scope>NUCLEOTIDE SEQUENCE [LARGE SCALE GENOMIC DNA]</scope>
    <source>
        <strain evidence="1 2">SP2</strain>
        <tissue evidence="1">Freeze-dried powder thallus</tissue>
    </source>
</reference>
<dbReference type="Proteomes" id="UP000234484">
    <property type="component" value="Unassembled WGS sequence"/>
</dbReference>
<dbReference type="GeneID" id="14208513"/>
<gene>
    <name evidence="1" type="ORF">CYV19_15965</name>
</gene>
<evidence type="ECO:0000313" key="2">
    <source>
        <dbReference type="Proteomes" id="UP000234484"/>
    </source>
</evidence>
<accession>A0A2J4JBG2</accession>
<organism evidence="1 2">
    <name type="scientific">Natronobacterium gregoryi (strain ATCC 43098 / DSM 3393 / CCM 3738 / CIP 104747 / IAM 13177 / JCM 8860 / NBRC 102187 / NCIMB 2189 / SP2)</name>
    <dbReference type="NCBI Taxonomy" id="797304"/>
    <lineage>
        <taxon>Archaea</taxon>
        <taxon>Methanobacteriati</taxon>
        <taxon>Methanobacteriota</taxon>
        <taxon>Stenosarchaea group</taxon>
        <taxon>Halobacteria</taxon>
        <taxon>Halobacteriales</taxon>
        <taxon>Natrialbaceae</taxon>
        <taxon>Natronobacterium</taxon>
    </lineage>
</organism>